<name>A0ABR4ZLF0_9NOCA</name>
<keyword evidence="3" id="KW-1185">Reference proteome</keyword>
<sequence length="383" mass="40592">MNRLVHGHVDPAFQAVREVFEASFEDGQNTGAAVAVFVDGRAVVDLWGGVADTRTNRAWEHDTPAVTFSCTKAVTATAALALAHTAGIGWDEPVTTWWPEYGTAGKAATTLADLLAHRAGLPAFDRVVTAADAADPAAMAALLADQPPLWRPGAEHGYHALTFGWLVGEFVRRRTGATVGEYVRRHFGDELWIGAPPEVAARAARVAFPPAAEQLWSDPGPIDTATVAKMAQAFRDPDALALRASTNPAGSFNNPEVLAGGWPAGGLVTTARALAGFYRDLVDGTLLPPELLAEATREQVRGPDAVLLLESAFGLGYMLPCENFILPEPARARAFGHPGAGGAIGLGDHTHRVAIAFVPNLRRDWLSGDRRAYNLVAATYAAL</sequence>
<dbReference type="EMBL" id="JNFP01000004">
    <property type="protein sequence ID" value="KIA66014.1"/>
    <property type="molecule type" value="Genomic_DNA"/>
</dbReference>
<dbReference type="PANTHER" id="PTHR43319">
    <property type="entry name" value="BETA-LACTAMASE-RELATED"/>
    <property type="match status" value="1"/>
</dbReference>
<dbReference type="Proteomes" id="UP000031364">
    <property type="component" value="Unassembled WGS sequence"/>
</dbReference>
<organism evidence="2 3">
    <name type="scientific">Nocardia vulneris</name>
    <dbReference type="NCBI Taxonomy" id="1141657"/>
    <lineage>
        <taxon>Bacteria</taxon>
        <taxon>Bacillati</taxon>
        <taxon>Actinomycetota</taxon>
        <taxon>Actinomycetes</taxon>
        <taxon>Mycobacteriales</taxon>
        <taxon>Nocardiaceae</taxon>
        <taxon>Nocardia</taxon>
    </lineage>
</organism>
<dbReference type="PANTHER" id="PTHR43319:SF3">
    <property type="entry name" value="BETA-LACTAMASE-RELATED DOMAIN-CONTAINING PROTEIN"/>
    <property type="match status" value="1"/>
</dbReference>
<dbReference type="InterPro" id="IPR052907">
    <property type="entry name" value="Beta-lactamase/esterase"/>
</dbReference>
<comment type="caution">
    <text evidence="2">The sequence shown here is derived from an EMBL/GenBank/DDBJ whole genome shotgun (WGS) entry which is preliminary data.</text>
</comment>
<proteinExistence type="predicted"/>
<evidence type="ECO:0000313" key="2">
    <source>
        <dbReference type="EMBL" id="KIA66014.1"/>
    </source>
</evidence>
<protein>
    <submittedName>
        <fullName evidence="2">Esterase</fullName>
    </submittedName>
</protein>
<dbReference type="Pfam" id="PF00144">
    <property type="entry name" value="Beta-lactamase"/>
    <property type="match status" value="1"/>
</dbReference>
<dbReference type="RefSeq" id="WP_043664899.1">
    <property type="nucleotide sequence ID" value="NZ_BDCI01000002.1"/>
</dbReference>
<reference evidence="2 3" key="1">
    <citation type="journal article" date="2014" name="Int. J. Syst. Evol. Microbiol.">
        <title>Nocardia vulneris sp. nov., isolated from wounds of human patients in North America.</title>
        <authorList>
            <person name="Lasker B.A."/>
            <person name="Bell M."/>
            <person name="Klenk H.P."/>
            <person name="Sproer C."/>
            <person name="Schumann C."/>
            <person name="Schumann P."/>
            <person name="Brown J.M."/>
        </authorList>
    </citation>
    <scope>NUCLEOTIDE SEQUENCE [LARGE SCALE GENOMIC DNA]</scope>
    <source>
        <strain evidence="2 3">W9851</strain>
    </source>
</reference>
<dbReference type="InterPro" id="IPR001466">
    <property type="entry name" value="Beta-lactam-related"/>
</dbReference>
<dbReference type="Gene3D" id="3.40.710.10">
    <property type="entry name" value="DD-peptidase/beta-lactamase superfamily"/>
    <property type="match status" value="1"/>
</dbReference>
<accession>A0ABR4ZLF0</accession>
<dbReference type="InterPro" id="IPR012338">
    <property type="entry name" value="Beta-lactam/transpept-like"/>
</dbReference>
<evidence type="ECO:0000313" key="3">
    <source>
        <dbReference type="Proteomes" id="UP000031364"/>
    </source>
</evidence>
<dbReference type="SUPFAM" id="SSF56601">
    <property type="entry name" value="beta-lactamase/transpeptidase-like"/>
    <property type="match status" value="1"/>
</dbReference>
<gene>
    <name evidence="2" type="ORF">FG87_04155</name>
</gene>
<feature type="domain" description="Beta-lactamase-related" evidence="1">
    <location>
        <begin position="17"/>
        <end position="364"/>
    </location>
</feature>
<evidence type="ECO:0000259" key="1">
    <source>
        <dbReference type="Pfam" id="PF00144"/>
    </source>
</evidence>